<dbReference type="Proteomes" id="UP000827872">
    <property type="component" value="Linkage Group LG02"/>
</dbReference>
<evidence type="ECO:0000313" key="1">
    <source>
        <dbReference type="EMBL" id="KAH8013773.1"/>
    </source>
</evidence>
<keyword evidence="2" id="KW-1185">Reference proteome</keyword>
<evidence type="ECO:0000313" key="2">
    <source>
        <dbReference type="Proteomes" id="UP000827872"/>
    </source>
</evidence>
<gene>
    <name evidence="1" type="ORF">K3G42_021943</name>
</gene>
<comment type="caution">
    <text evidence="1">The sequence shown here is derived from an EMBL/GenBank/DDBJ whole genome shotgun (WGS) entry which is preliminary data.</text>
</comment>
<protein>
    <submittedName>
        <fullName evidence="1">Uncharacterized protein</fullName>
    </submittedName>
</protein>
<organism evidence="1 2">
    <name type="scientific">Sphaerodactylus townsendi</name>
    <dbReference type="NCBI Taxonomy" id="933632"/>
    <lineage>
        <taxon>Eukaryota</taxon>
        <taxon>Metazoa</taxon>
        <taxon>Chordata</taxon>
        <taxon>Craniata</taxon>
        <taxon>Vertebrata</taxon>
        <taxon>Euteleostomi</taxon>
        <taxon>Lepidosauria</taxon>
        <taxon>Squamata</taxon>
        <taxon>Bifurcata</taxon>
        <taxon>Gekkota</taxon>
        <taxon>Sphaerodactylidae</taxon>
        <taxon>Sphaerodactylus</taxon>
    </lineage>
</organism>
<accession>A0ACB8G219</accession>
<sequence>MLGFQKTFRFLNAALRNQMFPKASMGSNPPKEIITPAEQAIAMSVMFMTFLIPSSWILCHLENYKHRPSE</sequence>
<name>A0ACB8G219_9SAUR</name>
<dbReference type="EMBL" id="CM037615">
    <property type="protein sequence ID" value="KAH8013773.1"/>
    <property type="molecule type" value="Genomic_DNA"/>
</dbReference>
<proteinExistence type="predicted"/>
<reference evidence="1" key="1">
    <citation type="submission" date="2021-08" db="EMBL/GenBank/DDBJ databases">
        <title>The first chromosome-level gecko genome reveals the dynamic sex chromosomes of Neotropical dwarf geckos (Sphaerodactylidae: Sphaerodactylus).</title>
        <authorList>
            <person name="Pinto B.J."/>
            <person name="Keating S.E."/>
            <person name="Gamble T."/>
        </authorList>
    </citation>
    <scope>NUCLEOTIDE SEQUENCE</scope>
    <source>
        <strain evidence="1">TG3544</strain>
    </source>
</reference>